<accession>A0ABV8BR99</accession>
<dbReference type="Pfam" id="PF12229">
    <property type="entry name" value="PG_binding_4"/>
    <property type="match status" value="1"/>
</dbReference>
<feature type="compositionally biased region" description="Polar residues" evidence="1">
    <location>
        <begin position="527"/>
        <end position="536"/>
    </location>
</feature>
<feature type="compositionally biased region" description="Basic and acidic residues" evidence="1">
    <location>
        <begin position="561"/>
        <end position="577"/>
    </location>
</feature>
<name>A0ABV8BR99_9PSEU</name>
<feature type="compositionally biased region" description="Pro residues" evidence="1">
    <location>
        <begin position="1"/>
        <end position="10"/>
    </location>
</feature>
<evidence type="ECO:0000313" key="4">
    <source>
        <dbReference type="EMBL" id="MFC3892525.1"/>
    </source>
</evidence>
<evidence type="ECO:0000259" key="3">
    <source>
        <dbReference type="Pfam" id="PF12229"/>
    </source>
</evidence>
<dbReference type="PANTHER" id="PTHR35788">
    <property type="entry name" value="EXPORTED PROTEIN-RELATED"/>
    <property type="match status" value="1"/>
</dbReference>
<protein>
    <submittedName>
        <fullName evidence="4">VanW family protein</fullName>
    </submittedName>
</protein>
<sequence length="594" mass="62832">MRPVAPPAPQPEDSGVYGPVMIEPGEDDTPPKNTKKKALIVAAAVVGAFGLLYGLDILVSSGNVPRGVTVAGVDVGGMSHDDAEKKLRDEIGPRLSKPVALKAGDVNAELDPKAAGLELDWDATIDRAGSQPLSPVTRVTSFFTSREVGVATKGDNAKVTSALEALRPKLDHDPIEGTIKFEGAKPVAVDPHDGQKLKADQAAGAVVANWASGNPVEIPMDFTPVKTTKEGVEKALNEVVNTAVSGPVTIKGEGKDATLTPEQIGATLAFTPGDGGALNVAPNKDKLVEAVGPQLKSTEKEGKDAQIVFEGGKPVVKESVDGLGVDWDKNLQPYFDVLKKTDARELKFEYKHTPAKVTTEQANKMGIKEVIGEFTTGGFAATSGTNIRIVAEKVNGAIVKPHETFSLNKYTGPRGTAQGYVEAGIINDGIPDKAVGGGISQFATTLYNAGYNAGMKDAGHKEHSYWITRYPKGREATVFMDSAGNSLIDIAFTNPDDTGVAIQTIWTPSSITIKLWGTKNYDVTGSTSGEFNPTQPQEKKVNKAGCSPSNGVPGFSVTDTRTIKDRRTGQTRSESRTVRYDPQYKIVCEPPPGG</sequence>
<dbReference type="InterPro" id="IPR052913">
    <property type="entry name" value="Glycopeptide_resist_protein"/>
</dbReference>
<keyword evidence="5" id="KW-1185">Reference proteome</keyword>
<feature type="transmembrane region" description="Helical" evidence="2">
    <location>
        <begin position="38"/>
        <end position="55"/>
    </location>
</feature>
<evidence type="ECO:0000256" key="1">
    <source>
        <dbReference type="SAM" id="MobiDB-lite"/>
    </source>
</evidence>
<gene>
    <name evidence="4" type="ORF">ACFOWZ_13670</name>
</gene>
<feature type="domain" description="YoaR-like putative peptidoglycan binding" evidence="3">
    <location>
        <begin position="248"/>
        <end position="340"/>
    </location>
</feature>
<dbReference type="InterPro" id="IPR022029">
    <property type="entry name" value="YoaR-like_PG-bd"/>
</dbReference>
<dbReference type="Pfam" id="PF04294">
    <property type="entry name" value="VanW"/>
    <property type="match status" value="1"/>
</dbReference>
<keyword evidence="2" id="KW-0812">Transmembrane</keyword>
<comment type="caution">
    <text evidence="4">The sequence shown here is derived from an EMBL/GenBank/DDBJ whole genome shotgun (WGS) entry which is preliminary data.</text>
</comment>
<dbReference type="EMBL" id="JBHRZI010000011">
    <property type="protein sequence ID" value="MFC3892525.1"/>
    <property type="molecule type" value="Genomic_DNA"/>
</dbReference>
<proteinExistence type="predicted"/>
<dbReference type="RefSeq" id="WP_382372684.1">
    <property type="nucleotide sequence ID" value="NZ_JBHRZI010000011.1"/>
</dbReference>
<dbReference type="PANTHER" id="PTHR35788:SF1">
    <property type="entry name" value="EXPORTED PROTEIN"/>
    <property type="match status" value="1"/>
</dbReference>
<keyword evidence="2" id="KW-0472">Membrane</keyword>
<evidence type="ECO:0000313" key="5">
    <source>
        <dbReference type="Proteomes" id="UP001595690"/>
    </source>
</evidence>
<organism evidence="4 5">
    <name type="scientific">Lentzea rhizosphaerae</name>
    <dbReference type="NCBI Taxonomy" id="2041025"/>
    <lineage>
        <taxon>Bacteria</taxon>
        <taxon>Bacillati</taxon>
        <taxon>Actinomycetota</taxon>
        <taxon>Actinomycetes</taxon>
        <taxon>Pseudonocardiales</taxon>
        <taxon>Pseudonocardiaceae</taxon>
        <taxon>Lentzea</taxon>
    </lineage>
</organism>
<evidence type="ECO:0000256" key="2">
    <source>
        <dbReference type="SAM" id="Phobius"/>
    </source>
</evidence>
<reference evidence="5" key="1">
    <citation type="journal article" date="2019" name="Int. J. Syst. Evol. Microbiol.">
        <title>The Global Catalogue of Microorganisms (GCM) 10K type strain sequencing project: providing services to taxonomists for standard genome sequencing and annotation.</title>
        <authorList>
            <consortium name="The Broad Institute Genomics Platform"/>
            <consortium name="The Broad Institute Genome Sequencing Center for Infectious Disease"/>
            <person name="Wu L."/>
            <person name="Ma J."/>
        </authorList>
    </citation>
    <scope>NUCLEOTIDE SEQUENCE [LARGE SCALE GENOMIC DNA]</scope>
    <source>
        <strain evidence="5">CGMCC 4.7405</strain>
    </source>
</reference>
<feature type="region of interest" description="Disordered" evidence="1">
    <location>
        <begin position="527"/>
        <end position="577"/>
    </location>
</feature>
<keyword evidence="2" id="KW-1133">Transmembrane helix</keyword>
<dbReference type="InterPro" id="IPR007391">
    <property type="entry name" value="Vancomycin_resist_VanW"/>
</dbReference>
<feature type="region of interest" description="Disordered" evidence="1">
    <location>
        <begin position="1"/>
        <end position="32"/>
    </location>
</feature>
<dbReference type="Proteomes" id="UP001595690">
    <property type="component" value="Unassembled WGS sequence"/>
</dbReference>